<feature type="compositionally biased region" description="Low complexity" evidence="2">
    <location>
        <begin position="391"/>
        <end position="403"/>
    </location>
</feature>
<dbReference type="RefSeq" id="WP_039715245.1">
    <property type="nucleotide sequence ID" value="NZ_JTJC03000001.1"/>
</dbReference>
<dbReference type="Proteomes" id="UP000031532">
    <property type="component" value="Unassembled WGS sequence"/>
</dbReference>
<protein>
    <submittedName>
        <fullName evidence="3">Uncharacterized protein</fullName>
    </submittedName>
</protein>
<accession>A0A9X5E1Q9</accession>
<evidence type="ECO:0000256" key="1">
    <source>
        <dbReference type="SAM" id="Coils"/>
    </source>
</evidence>
<evidence type="ECO:0000256" key="2">
    <source>
        <dbReference type="SAM" id="MobiDB-lite"/>
    </source>
</evidence>
<feature type="region of interest" description="Disordered" evidence="2">
    <location>
        <begin position="371"/>
        <end position="443"/>
    </location>
</feature>
<name>A0A9X5E1Q9_9CYAN</name>
<evidence type="ECO:0000313" key="4">
    <source>
        <dbReference type="Proteomes" id="UP000031532"/>
    </source>
</evidence>
<feature type="compositionally biased region" description="Polar residues" evidence="2">
    <location>
        <begin position="238"/>
        <end position="271"/>
    </location>
</feature>
<sequence length="443" mass="49340">MSEAEKVNSAPFSEWFNFANSGLADGEASPANQDETNLSESADDAAVARDVSVEPEPAVGSWSSVARWMDSAENGGASLTPEEVATLLSFIQEMRGSNTKLVERVIQLERALENSQNELHYLRGQSREADLKLTQKIQAQEQARSQVESLSAKLETAEQAIQQQKIVVETLTDDLNASQERIAQMERECSLVQSRYNEQSYQLMQVETSCRDLRSRLLRQQRYTMQLKVALEKCAESPASTTDRPPENNASSLRTQSLFPNPQPITPWSIQTPNFIDRDRQESSDSPLNEWTAENLLSDRQAPYSFNSTPSTGAFDLQSVNSSAERSFFFSETNQEVDLDDFLSLLQEEASAEAIETDDTTSLDLDRLAPQPQISESHPINELQTDEPAGEAEASPADASPSSQNQVNLNWPSPVVYPWHPPKGRKSLASIELPKFPPRNQNQ</sequence>
<gene>
    <name evidence="3" type="ORF">QH73_0003470</name>
</gene>
<feature type="coiled-coil region" evidence="1">
    <location>
        <begin position="98"/>
        <end position="195"/>
    </location>
</feature>
<dbReference type="AlphaFoldDB" id="A0A9X5E1Q9"/>
<keyword evidence="4" id="KW-1185">Reference proteome</keyword>
<comment type="caution">
    <text evidence="3">The sequence shown here is derived from an EMBL/GenBank/DDBJ whole genome shotgun (WGS) entry which is preliminary data.</text>
</comment>
<dbReference type="EMBL" id="JTJC03000001">
    <property type="protein sequence ID" value="NHC33731.1"/>
    <property type="molecule type" value="Genomic_DNA"/>
</dbReference>
<feature type="region of interest" description="Disordered" evidence="2">
    <location>
        <begin position="23"/>
        <end position="45"/>
    </location>
</feature>
<keyword evidence="1" id="KW-0175">Coiled coil</keyword>
<organism evidence="3 4">
    <name type="scientific">Scytonema millei VB511283</name>
    <dbReference type="NCBI Taxonomy" id="1245923"/>
    <lineage>
        <taxon>Bacteria</taxon>
        <taxon>Bacillati</taxon>
        <taxon>Cyanobacteriota</taxon>
        <taxon>Cyanophyceae</taxon>
        <taxon>Nostocales</taxon>
        <taxon>Scytonemataceae</taxon>
        <taxon>Scytonema</taxon>
    </lineage>
</organism>
<reference evidence="3 4" key="1">
    <citation type="journal article" date="2015" name="Genome Announc.">
        <title>Draft Genome Sequence of the Terrestrial Cyanobacterium Scytonema millei VB511283, Isolated from Eastern India.</title>
        <authorList>
            <person name="Sen D."/>
            <person name="Chandrababunaidu M.M."/>
            <person name="Singh D."/>
            <person name="Sanghi N."/>
            <person name="Ghorai A."/>
            <person name="Mishra G.P."/>
            <person name="Madduluri M."/>
            <person name="Adhikary S.P."/>
            <person name="Tripathy S."/>
        </authorList>
    </citation>
    <scope>NUCLEOTIDE SEQUENCE [LARGE SCALE GENOMIC DNA]</scope>
    <source>
        <strain evidence="3 4">VB511283</strain>
    </source>
</reference>
<dbReference type="OrthoDB" id="419021at2"/>
<feature type="region of interest" description="Disordered" evidence="2">
    <location>
        <begin position="235"/>
        <end position="271"/>
    </location>
</feature>
<proteinExistence type="predicted"/>
<evidence type="ECO:0000313" key="3">
    <source>
        <dbReference type="EMBL" id="NHC33731.1"/>
    </source>
</evidence>